<dbReference type="GO" id="GO:0009279">
    <property type="term" value="C:cell outer membrane"/>
    <property type="evidence" value="ECO:0007669"/>
    <property type="project" value="InterPro"/>
</dbReference>
<dbReference type="EMBL" id="SOQX01000006">
    <property type="protein sequence ID" value="TDY00033.1"/>
    <property type="molecule type" value="Genomic_DNA"/>
</dbReference>
<reference evidence="2 3" key="1">
    <citation type="submission" date="2019-03" db="EMBL/GenBank/DDBJ databases">
        <title>Genomic Encyclopedia of Type Strains, Phase IV (KMG-IV): sequencing the most valuable type-strain genomes for metagenomic binning, comparative biology and taxonomic classification.</title>
        <authorList>
            <person name="Goeker M."/>
        </authorList>
    </citation>
    <scope>NUCLEOTIDE SEQUENCE [LARGE SCALE GENOMIC DNA]</scope>
    <source>
        <strain evidence="2 3">DSM 16326</strain>
    </source>
</reference>
<evidence type="ECO:0000256" key="1">
    <source>
        <dbReference type="SAM" id="SignalP"/>
    </source>
</evidence>
<dbReference type="Gene3D" id="2.40.230.20">
    <property type="entry name" value="Nucleoside-specific channel-forming protein, Tsx-like"/>
    <property type="match status" value="1"/>
</dbReference>
<dbReference type="AlphaFoldDB" id="A0A4R8IS84"/>
<dbReference type="RefSeq" id="WP_208321353.1">
    <property type="nucleotide sequence ID" value="NZ_SOQX01000006.1"/>
</dbReference>
<proteinExistence type="predicted"/>
<dbReference type="InterPro" id="IPR036777">
    <property type="entry name" value="Channel_Tsx-like_sf"/>
</dbReference>
<dbReference type="Proteomes" id="UP000294914">
    <property type="component" value="Unassembled WGS sequence"/>
</dbReference>
<organism evidence="2 3">
    <name type="scientific">Thiohalophilus thiocyanatoxydans</name>
    <dbReference type="NCBI Taxonomy" id="381308"/>
    <lineage>
        <taxon>Bacteria</taxon>
        <taxon>Pseudomonadati</taxon>
        <taxon>Pseudomonadota</taxon>
        <taxon>Gammaproteobacteria</taxon>
        <taxon>Thiohalomonadales</taxon>
        <taxon>Thiohalophilaceae</taxon>
        <taxon>Thiohalophilus</taxon>
    </lineage>
</organism>
<accession>A0A4R8IS84</accession>
<evidence type="ECO:0000313" key="2">
    <source>
        <dbReference type="EMBL" id="TDY00033.1"/>
    </source>
</evidence>
<feature type="chain" id="PRO_5020207090" evidence="1">
    <location>
        <begin position="24"/>
        <end position="265"/>
    </location>
</feature>
<dbReference type="SUPFAM" id="SSF111364">
    <property type="entry name" value="Tsx-like channel"/>
    <property type="match status" value="1"/>
</dbReference>
<evidence type="ECO:0000313" key="3">
    <source>
        <dbReference type="Proteomes" id="UP000294914"/>
    </source>
</evidence>
<sequence length="265" mass="29589">MIRGFALASVLIAGLVGMNRATAAQWQINELHYQRGTLAAPTFAGGTQSDTDILTLQHASGWDFGDLFFFADYLDDRHPDGFNDGDLYSELYLNISLGKLADTTVGAGPINDIGLLAGINYSKEARVRKYLPGIRLSWDLPGFAFFNTDFTLYFDDSTGVAGGGAPAESNSYMIDLNGAYPFTVGKQRFSIEGHGEYIAERDNEFGQTVHDWILLQPQFRYDLGHTLWNTPDRLFVGVEWQYWHNKLGEKETEDNVLQALVVLRL</sequence>
<name>A0A4R8IS84_9GAMM</name>
<comment type="caution">
    <text evidence="2">The sequence shown here is derived from an EMBL/GenBank/DDBJ whole genome shotgun (WGS) entry which is preliminary data.</text>
</comment>
<protein>
    <submittedName>
        <fullName evidence="2">Nucleoside-specific outer membrane channel protein Tsx</fullName>
    </submittedName>
</protein>
<keyword evidence="1" id="KW-0732">Signal</keyword>
<feature type="signal peptide" evidence="1">
    <location>
        <begin position="1"/>
        <end position="23"/>
    </location>
</feature>
<keyword evidence="3" id="KW-1185">Reference proteome</keyword>
<gene>
    <name evidence="2" type="ORF">EDC23_2194</name>
</gene>